<evidence type="ECO:0000313" key="2">
    <source>
        <dbReference type="EMBL" id="TYT61147.1"/>
    </source>
</evidence>
<keyword evidence="3" id="KW-1185">Reference proteome</keyword>
<sequence length="281" mass="30067">MKWRCSWCGKPHEENDPPCDSCGHNSFEKAVVRADEKPASSSGKTVDTGTTYVWRCTDCGRDHVRNNPPCSRCHNHDLEKIEQTYDDVDDELETPSWLEVAKPYIPAFAVIGVVALLFATGIIPASILPGIGAPSPPDAPGEGADAAGIDLEATEGEIHERLEAERAAIDADSRAYDDGLAGYAEYMNRAFVMIDYEDERPDGVQPDDFGAECATRPTGGQLPLADGPISAFDDEGALAEAVADGLLESEIGDAVRTGSDSEGVDLHVGPDGDVYVYYVAC</sequence>
<dbReference type="EMBL" id="VTAW01000022">
    <property type="protein sequence ID" value="TYT61147.1"/>
    <property type="molecule type" value="Genomic_DNA"/>
</dbReference>
<feature type="transmembrane region" description="Helical" evidence="1">
    <location>
        <begin position="104"/>
        <end position="127"/>
    </location>
</feature>
<evidence type="ECO:0000256" key="1">
    <source>
        <dbReference type="SAM" id="Phobius"/>
    </source>
</evidence>
<keyword evidence="1" id="KW-1133">Transmembrane helix</keyword>
<dbReference type="Proteomes" id="UP000324104">
    <property type="component" value="Unassembled WGS sequence"/>
</dbReference>
<accession>A0A5D5AJY5</accession>
<organism evidence="2 3">
    <name type="scientific">Natrialba swarupiae</name>
    <dbReference type="NCBI Taxonomy" id="2448032"/>
    <lineage>
        <taxon>Archaea</taxon>
        <taxon>Methanobacteriati</taxon>
        <taxon>Methanobacteriota</taxon>
        <taxon>Stenosarchaea group</taxon>
        <taxon>Halobacteria</taxon>
        <taxon>Halobacteriales</taxon>
        <taxon>Natrialbaceae</taxon>
        <taxon>Natrialba</taxon>
    </lineage>
</organism>
<protein>
    <submittedName>
        <fullName evidence="2">Uncharacterized protein</fullName>
    </submittedName>
</protein>
<evidence type="ECO:0000313" key="3">
    <source>
        <dbReference type="Proteomes" id="UP000324104"/>
    </source>
</evidence>
<gene>
    <name evidence="2" type="ORF">FYC77_15190</name>
</gene>
<dbReference type="RefSeq" id="WP_149082348.1">
    <property type="nucleotide sequence ID" value="NZ_VTAW01000022.1"/>
</dbReference>
<keyword evidence="1" id="KW-0812">Transmembrane</keyword>
<comment type="caution">
    <text evidence="2">The sequence shown here is derived from an EMBL/GenBank/DDBJ whole genome shotgun (WGS) entry which is preliminary data.</text>
</comment>
<dbReference type="AlphaFoldDB" id="A0A5D5AJY5"/>
<name>A0A5D5AJY5_9EURY</name>
<reference evidence="2 3" key="1">
    <citation type="submission" date="2019-08" db="EMBL/GenBank/DDBJ databases">
        <title>Archaea genome.</title>
        <authorList>
            <person name="Kajale S."/>
            <person name="Shouche Y."/>
            <person name="Deshpande N."/>
            <person name="Sharma A."/>
        </authorList>
    </citation>
    <scope>NUCLEOTIDE SEQUENCE [LARGE SCALE GENOMIC DNA]</scope>
    <source>
        <strain evidence="2 3">ESP3B_9</strain>
    </source>
</reference>
<keyword evidence="1" id="KW-0472">Membrane</keyword>
<proteinExistence type="predicted"/>